<sequence length="1179" mass="136749">MKRRIDQLLNEKFEYTMPVMRLSPESVRISVRKGESGRGSFTIENPAQKKMKGFLYSTNPRVGLEPATFSGIQEKIIYEADTTGMEEGEVLEGEFAICSNIGQYRLPYRFEIERTLVRTSREIIESLEKFTALAKKDFQKAYSLFSGGDFAAMLERDAPQYMTLYEGLTAQAPSYRSLEEFLDGAEQKEPIHITADRQEASYDRLVQPIQEQVVLTKNTWGYLRLEVSADAPFIWIEKPIITNDDFIGSTYTLNYLIDPSRMHAGNNYGRISIEGVNTLLTLDITAKAAPKGVRDRRLLEQNRQIAKLEELYISFRTRKIDLSAWSGESLDAMAKYEAAGGTRTMMRLVKAQLLFAADREDEACMLLENIEQHRECLNTPQLEGYYLYLTTFYHKEKEYVDYVEAKVGGMLLKDSANWVLQWVLLYIQEKLLRHPAEKLSAIRRQFQYGCRSRIMYLEAALVLEKSPLLLKRLDEFEIHTLSFMCREKLVGAELVMQIAELAGRARNYQRLLYGILQEAYEVYPSKGLLMAICSLLIKGHKTGPSCFPWFQRGVEQDIRLTGLYEYYIESMPSRSREPLPQIIRMYFSYNNTLNHEKKAAVYANVIRNRKTDTHTYNSYRPAMERFMLEQLQAGRISRNLALLYRTFLNKSLINRKNADNLVKALFTYEIRCGNNKIRSVAVQHRELAGEQRVSLKNGRAYVQLYTKDYQIFLCDEGGARYVSTIPYKKERLMEDAELLEICRETAPLSPGLVLFDCSENGGRLNEKNVRLFQRMLKIPGVKESCREQLRQEILDYCYERRETEEAAVWLTKEDLDDFAKTDKKKLAELLISQGMYQEAFSVVSVYGPEKISPAALVRLCSRMILRFESREDDMLLALCAVCLDQEKYDETILTYLLTYYDGPVEKMKRLWDAGDTFGLDTYRLEEKILLMILFTRQGMDNTEKIFDSYRRSVGKKMLLKAYAILMSYEYFVREKPVGDPVFAYLERGFEKGKNQEQVCRLALLRRYAEKETLTSEEKENVNQLLEQYSNENVAFAFFKRFDPGLLRAFLLFDKSFVEYRTNPAATVTITYHFEYEGKEPSREHRETLNALFEGIFVKQVVLFRGEKLVYSIKEEFGGNISETKTQELVFEEEDANTMAGSYGSINRLIAKMGEEEAARAEILDYREKKTLAEEVFVLQ</sequence>
<proteinExistence type="predicted"/>
<feature type="domain" description="DUF5717" evidence="2">
    <location>
        <begin position="1"/>
        <end position="866"/>
    </location>
</feature>
<evidence type="ECO:0000313" key="3">
    <source>
        <dbReference type="EMBL" id="HIS32940.1"/>
    </source>
</evidence>
<gene>
    <name evidence="3" type="ORF">IAB44_15550</name>
</gene>
<name>A0A9D1EVU7_9FIRM</name>
<reference evidence="3" key="2">
    <citation type="journal article" date="2021" name="PeerJ">
        <title>Extensive microbial diversity within the chicken gut microbiome revealed by metagenomics and culture.</title>
        <authorList>
            <person name="Gilroy R."/>
            <person name="Ravi A."/>
            <person name="Getino M."/>
            <person name="Pursley I."/>
            <person name="Horton D.L."/>
            <person name="Alikhan N.F."/>
            <person name="Baker D."/>
            <person name="Gharbi K."/>
            <person name="Hall N."/>
            <person name="Watson M."/>
            <person name="Adriaenssens E.M."/>
            <person name="Foster-Nyarko E."/>
            <person name="Jarju S."/>
            <person name="Secka A."/>
            <person name="Antonio M."/>
            <person name="Oren A."/>
            <person name="Chaudhuri R.R."/>
            <person name="La Ragione R."/>
            <person name="Hildebrand F."/>
            <person name="Pallen M.J."/>
        </authorList>
    </citation>
    <scope>NUCLEOTIDE SEQUENCE</scope>
    <source>
        <strain evidence="3">CHK190-19873</strain>
    </source>
</reference>
<dbReference type="Pfam" id="PF18983">
    <property type="entry name" value="DUF5717"/>
    <property type="match status" value="1"/>
</dbReference>
<dbReference type="Proteomes" id="UP000823935">
    <property type="component" value="Unassembled WGS sequence"/>
</dbReference>
<evidence type="ECO:0000259" key="1">
    <source>
        <dbReference type="Pfam" id="PF18983"/>
    </source>
</evidence>
<dbReference type="EMBL" id="DVIQ01000106">
    <property type="protein sequence ID" value="HIS32940.1"/>
    <property type="molecule type" value="Genomic_DNA"/>
</dbReference>
<accession>A0A9D1EVU7</accession>
<comment type="caution">
    <text evidence="3">The sequence shown here is derived from an EMBL/GenBank/DDBJ whole genome shotgun (WGS) entry which is preliminary data.</text>
</comment>
<protein>
    <submittedName>
        <fullName evidence="3">Uncharacterized protein</fullName>
    </submittedName>
</protein>
<organism evidence="3 4">
    <name type="scientific">Candidatus Limivivens intestinipullorum</name>
    <dbReference type="NCBI Taxonomy" id="2840858"/>
    <lineage>
        <taxon>Bacteria</taxon>
        <taxon>Bacillati</taxon>
        <taxon>Bacillota</taxon>
        <taxon>Clostridia</taxon>
        <taxon>Lachnospirales</taxon>
        <taxon>Lachnospiraceae</taxon>
        <taxon>Lachnospiraceae incertae sedis</taxon>
        <taxon>Candidatus Limivivens</taxon>
    </lineage>
</organism>
<dbReference type="AlphaFoldDB" id="A0A9D1EVU7"/>
<feature type="domain" description="DUF5717" evidence="1">
    <location>
        <begin position="872"/>
        <end position="1176"/>
    </location>
</feature>
<dbReference type="InterPro" id="IPR043774">
    <property type="entry name" value="DUF5717_C"/>
</dbReference>
<dbReference type="InterPro" id="IPR043775">
    <property type="entry name" value="DUF5717_N"/>
</dbReference>
<reference evidence="3" key="1">
    <citation type="submission" date="2020-10" db="EMBL/GenBank/DDBJ databases">
        <authorList>
            <person name="Gilroy R."/>
        </authorList>
    </citation>
    <scope>NUCLEOTIDE SEQUENCE</scope>
    <source>
        <strain evidence="3">CHK190-19873</strain>
    </source>
</reference>
<evidence type="ECO:0000259" key="2">
    <source>
        <dbReference type="Pfam" id="PF18984"/>
    </source>
</evidence>
<evidence type="ECO:0000313" key="4">
    <source>
        <dbReference type="Proteomes" id="UP000823935"/>
    </source>
</evidence>
<dbReference type="Pfam" id="PF18984">
    <property type="entry name" value="DUF5717_N"/>
    <property type="match status" value="1"/>
</dbReference>